<dbReference type="SUPFAM" id="SSF109854">
    <property type="entry name" value="DinB/YfiT-like putative metalloenzymes"/>
    <property type="match status" value="1"/>
</dbReference>
<dbReference type="EMBL" id="MDGQ01000003">
    <property type="protein sequence ID" value="OEK06429.1"/>
    <property type="molecule type" value="Genomic_DNA"/>
</dbReference>
<evidence type="ECO:0000313" key="3">
    <source>
        <dbReference type="Proteomes" id="UP000095552"/>
    </source>
</evidence>
<dbReference type="AlphaFoldDB" id="A0A1E5T4Y2"/>
<evidence type="ECO:0000313" key="2">
    <source>
        <dbReference type="EMBL" id="OEK06429.1"/>
    </source>
</evidence>
<dbReference type="InterPro" id="IPR024775">
    <property type="entry name" value="DinB-like"/>
</dbReference>
<feature type="domain" description="DinB-like" evidence="1">
    <location>
        <begin position="10"/>
        <end position="169"/>
    </location>
</feature>
<dbReference type="RefSeq" id="WP_069833741.1">
    <property type="nucleotide sequence ID" value="NZ_MDGQ01000003.1"/>
</dbReference>
<comment type="caution">
    <text evidence="2">The sequence shown here is derived from an EMBL/GenBank/DDBJ whole genome shotgun (WGS) entry which is preliminary data.</text>
</comment>
<dbReference type="OrthoDB" id="954225at2"/>
<dbReference type="Pfam" id="PF12867">
    <property type="entry name" value="DinB_2"/>
    <property type="match status" value="1"/>
</dbReference>
<gene>
    <name evidence="2" type="ORF">BFP71_01765</name>
</gene>
<dbReference type="Gene3D" id="1.20.120.450">
    <property type="entry name" value="dinb family like domain"/>
    <property type="match status" value="1"/>
</dbReference>
<dbReference type="Proteomes" id="UP000095552">
    <property type="component" value="Unassembled WGS sequence"/>
</dbReference>
<organism evidence="2 3">
    <name type="scientific">Roseivirga misakiensis</name>
    <dbReference type="NCBI Taxonomy" id="1563681"/>
    <lineage>
        <taxon>Bacteria</taxon>
        <taxon>Pseudomonadati</taxon>
        <taxon>Bacteroidota</taxon>
        <taxon>Cytophagia</taxon>
        <taxon>Cytophagales</taxon>
        <taxon>Roseivirgaceae</taxon>
        <taxon>Roseivirga</taxon>
    </lineage>
</organism>
<reference evidence="2 3" key="1">
    <citation type="submission" date="2016-08" db="EMBL/GenBank/DDBJ databases">
        <title>Draft genome of Fabibacter sp. strain SK-8.</title>
        <authorList>
            <person name="Wong S.-K."/>
            <person name="Hamasaki K."/>
            <person name="Yoshizawa S."/>
        </authorList>
    </citation>
    <scope>NUCLEOTIDE SEQUENCE [LARGE SCALE GENOMIC DNA]</scope>
    <source>
        <strain evidence="2 3">SK-8</strain>
    </source>
</reference>
<dbReference type="STRING" id="1563681.BFP71_01765"/>
<dbReference type="InterPro" id="IPR034660">
    <property type="entry name" value="DinB/YfiT-like"/>
</dbReference>
<name>A0A1E5T4Y2_9BACT</name>
<keyword evidence="3" id="KW-1185">Reference proteome</keyword>
<sequence length="176" mass="20273">MNRVEIRAKLEETYKQFGEFLSDLSEDEFDYAPPGKWNAGQQAEHLIKSTKPILNGLSVPKMMIGMQFGKANRPSRTYHELVERYQEQLASNDKPAPSAFAPGKVSFSDVPKLVKTQNEIIEKIVKKLDNWSGKDMDKYVFPHPLLGKVTVREMMYFTIYHADHHQSIIKLYLRGV</sequence>
<evidence type="ECO:0000259" key="1">
    <source>
        <dbReference type="Pfam" id="PF12867"/>
    </source>
</evidence>
<accession>A0A1E5T4Y2</accession>
<proteinExistence type="predicted"/>
<protein>
    <recommendedName>
        <fullName evidence="1">DinB-like domain-containing protein</fullName>
    </recommendedName>
</protein>